<dbReference type="EMBL" id="AVOT02007095">
    <property type="protein sequence ID" value="MBW0483153.1"/>
    <property type="molecule type" value="Genomic_DNA"/>
</dbReference>
<comment type="catalytic activity">
    <reaction evidence="11">
        <text>N-terminal L-seryl-[histone H4] + acetyl-CoA = N-terminal N(alpha)-acetyl-L-seryl-[histone H4] + CoA + H(+)</text>
        <dbReference type="Rhea" id="RHEA:50596"/>
        <dbReference type="Rhea" id="RHEA-COMP:12740"/>
        <dbReference type="Rhea" id="RHEA-COMP:12743"/>
        <dbReference type="ChEBI" id="CHEBI:15378"/>
        <dbReference type="ChEBI" id="CHEBI:57287"/>
        <dbReference type="ChEBI" id="CHEBI:57288"/>
        <dbReference type="ChEBI" id="CHEBI:64738"/>
        <dbReference type="ChEBI" id="CHEBI:83690"/>
        <dbReference type="EC" id="2.3.1.257"/>
    </reaction>
</comment>
<dbReference type="GO" id="GO:0043998">
    <property type="term" value="F:histone H2A acetyltransferase activity"/>
    <property type="evidence" value="ECO:0007669"/>
    <property type="project" value="InterPro"/>
</dbReference>
<dbReference type="Proteomes" id="UP000765509">
    <property type="component" value="Unassembled WGS sequence"/>
</dbReference>
<feature type="domain" description="N-acetyltransferase" evidence="12">
    <location>
        <begin position="40"/>
        <end position="217"/>
    </location>
</feature>
<dbReference type="PROSITE" id="PS51186">
    <property type="entry name" value="GNAT"/>
    <property type="match status" value="1"/>
</dbReference>
<keyword evidence="9" id="KW-0012">Acyltransferase</keyword>
<evidence type="ECO:0000313" key="14">
    <source>
        <dbReference type="Proteomes" id="UP000765509"/>
    </source>
</evidence>
<comment type="similarity">
    <text evidence="3">Belongs to the acetyltransferase family. NAA40 subfamily.</text>
</comment>
<reference evidence="13" key="1">
    <citation type="submission" date="2021-03" db="EMBL/GenBank/DDBJ databases">
        <title>Draft genome sequence of rust myrtle Austropuccinia psidii MF-1, a brazilian biotype.</title>
        <authorList>
            <person name="Quecine M.C."/>
            <person name="Pachon D.M.R."/>
            <person name="Bonatelli M.L."/>
            <person name="Correr F.H."/>
            <person name="Franceschini L.M."/>
            <person name="Leite T.F."/>
            <person name="Margarido G.R.A."/>
            <person name="Almeida C.A."/>
            <person name="Ferrarezi J.A."/>
            <person name="Labate C.A."/>
        </authorList>
    </citation>
    <scope>NUCLEOTIDE SEQUENCE</scope>
    <source>
        <strain evidence="13">MF-1</strain>
    </source>
</reference>
<evidence type="ECO:0000256" key="9">
    <source>
        <dbReference type="ARBA" id="ARBA00023315"/>
    </source>
</evidence>
<proteinExistence type="inferred from homology"/>
<sequence length="221" mass="25329">MNPVVAANQASSDLIAQKIGETKPQFKISISNVDWHIQIRKSRELTTNLKKECFEIFEDNMRETYNKSSNGYNVKEKKKELFHRASKFMLISSASEINSMNQKTLHSETQQSGCPLAGFLMWRFDFEETLTDEMVEVVYCYEIQVRMEAKGKGLGKALMKLLEAIARGFSIPKLMLTVHQSNKHALQFYKVLGFSPDEICPSQVRGAEEADYQILFKTIQL</sequence>
<evidence type="ECO:0000256" key="7">
    <source>
        <dbReference type="ARBA" id="ARBA00022679"/>
    </source>
</evidence>
<accession>A0A9Q3CG12</accession>
<dbReference type="InterPro" id="IPR000182">
    <property type="entry name" value="GNAT_dom"/>
</dbReference>
<comment type="subcellular location">
    <subcellularLocation>
        <location evidence="2">Cytoplasm</location>
    </subcellularLocation>
    <subcellularLocation>
        <location evidence="1">Nucleus</location>
    </subcellularLocation>
</comment>
<evidence type="ECO:0000256" key="10">
    <source>
        <dbReference type="ARBA" id="ARBA00047821"/>
    </source>
</evidence>
<evidence type="ECO:0000259" key="12">
    <source>
        <dbReference type="PROSITE" id="PS51186"/>
    </source>
</evidence>
<gene>
    <name evidence="13" type="ORF">O181_022868</name>
</gene>
<dbReference type="GO" id="GO:0010485">
    <property type="term" value="F:histone H4 acetyltransferase activity"/>
    <property type="evidence" value="ECO:0007669"/>
    <property type="project" value="InterPro"/>
</dbReference>
<dbReference type="CDD" id="cd04301">
    <property type="entry name" value="NAT_SF"/>
    <property type="match status" value="1"/>
</dbReference>
<evidence type="ECO:0000256" key="3">
    <source>
        <dbReference type="ARBA" id="ARBA00008870"/>
    </source>
</evidence>
<dbReference type="InterPro" id="IPR039949">
    <property type="entry name" value="NAA40"/>
</dbReference>
<organism evidence="13 14">
    <name type="scientific">Austropuccinia psidii MF-1</name>
    <dbReference type="NCBI Taxonomy" id="1389203"/>
    <lineage>
        <taxon>Eukaryota</taxon>
        <taxon>Fungi</taxon>
        <taxon>Dikarya</taxon>
        <taxon>Basidiomycota</taxon>
        <taxon>Pucciniomycotina</taxon>
        <taxon>Pucciniomycetes</taxon>
        <taxon>Pucciniales</taxon>
        <taxon>Sphaerophragmiaceae</taxon>
        <taxon>Austropuccinia</taxon>
    </lineage>
</organism>
<dbReference type="GO" id="GO:1990189">
    <property type="term" value="F:protein N-terminal-serine acetyltransferase activity"/>
    <property type="evidence" value="ECO:0007669"/>
    <property type="project" value="UniProtKB-EC"/>
</dbReference>
<keyword evidence="14" id="KW-1185">Reference proteome</keyword>
<dbReference type="InterPro" id="IPR016181">
    <property type="entry name" value="Acyl_CoA_acyltransferase"/>
</dbReference>
<keyword evidence="6" id="KW-0963">Cytoplasm</keyword>
<dbReference type="SUPFAM" id="SSF55729">
    <property type="entry name" value="Acyl-CoA N-acyltransferases (Nat)"/>
    <property type="match status" value="1"/>
</dbReference>
<evidence type="ECO:0000256" key="2">
    <source>
        <dbReference type="ARBA" id="ARBA00004496"/>
    </source>
</evidence>
<protein>
    <recommendedName>
        <fullName evidence="5">N-alpha-acetyltransferase 40</fullName>
        <ecNumber evidence="4">2.3.1.257</ecNumber>
    </recommendedName>
</protein>
<keyword evidence="7" id="KW-0808">Transferase</keyword>
<evidence type="ECO:0000256" key="11">
    <source>
        <dbReference type="ARBA" id="ARBA00049524"/>
    </source>
</evidence>
<evidence type="ECO:0000256" key="8">
    <source>
        <dbReference type="ARBA" id="ARBA00023242"/>
    </source>
</evidence>
<dbReference type="GO" id="GO:0005634">
    <property type="term" value="C:nucleus"/>
    <property type="evidence" value="ECO:0007669"/>
    <property type="project" value="UniProtKB-SubCell"/>
</dbReference>
<dbReference type="PANTHER" id="PTHR20531">
    <property type="entry name" value="N-ALPHA-ACETYLTRANSFERASE 40"/>
    <property type="match status" value="1"/>
</dbReference>
<dbReference type="GO" id="GO:0005737">
    <property type="term" value="C:cytoplasm"/>
    <property type="evidence" value="ECO:0007669"/>
    <property type="project" value="UniProtKB-SubCell"/>
</dbReference>
<dbReference type="OrthoDB" id="424551at2759"/>
<keyword evidence="8" id="KW-0539">Nucleus</keyword>
<dbReference type="Pfam" id="PF00583">
    <property type="entry name" value="Acetyltransf_1"/>
    <property type="match status" value="1"/>
</dbReference>
<dbReference type="AlphaFoldDB" id="A0A9Q3CG12"/>
<comment type="caution">
    <text evidence="13">The sequence shown here is derived from an EMBL/GenBank/DDBJ whole genome shotgun (WGS) entry which is preliminary data.</text>
</comment>
<dbReference type="Gene3D" id="3.40.630.30">
    <property type="match status" value="1"/>
</dbReference>
<evidence type="ECO:0000256" key="5">
    <source>
        <dbReference type="ARBA" id="ARBA00015043"/>
    </source>
</evidence>
<dbReference type="PANTHER" id="PTHR20531:SF1">
    <property type="entry name" value="N-ALPHA-ACETYLTRANSFERASE 40"/>
    <property type="match status" value="1"/>
</dbReference>
<evidence type="ECO:0000313" key="13">
    <source>
        <dbReference type="EMBL" id="MBW0483153.1"/>
    </source>
</evidence>
<evidence type="ECO:0000256" key="1">
    <source>
        <dbReference type="ARBA" id="ARBA00004123"/>
    </source>
</evidence>
<evidence type="ECO:0000256" key="6">
    <source>
        <dbReference type="ARBA" id="ARBA00022490"/>
    </source>
</evidence>
<dbReference type="EC" id="2.3.1.257" evidence="4"/>
<evidence type="ECO:0000256" key="4">
    <source>
        <dbReference type="ARBA" id="ARBA00012950"/>
    </source>
</evidence>
<comment type="catalytic activity">
    <reaction evidence="10">
        <text>N-terminal L-seryl-[histone H2A] + acetyl-CoA = N-terminal N(alpha)-acetyl-L-seryl-[histone H2A] + CoA + H(+)</text>
        <dbReference type="Rhea" id="RHEA:50600"/>
        <dbReference type="Rhea" id="RHEA-COMP:12742"/>
        <dbReference type="Rhea" id="RHEA-COMP:12744"/>
        <dbReference type="ChEBI" id="CHEBI:15378"/>
        <dbReference type="ChEBI" id="CHEBI:57287"/>
        <dbReference type="ChEBI" id="CHEBI:57288"/>
        <dbReference type="ChEBI" id="CHEBI:64738"/>
        <dbReference type="ChEBI" id="CHEBI:83690"/>
        <dbReference type="EC" id="2.3.1.257"/>
    </reaction>
</comment>
<name>A0A9Q3CG12_9BASI</name>